<dbReference type="EMBL" id="KT345946">
    <property type="protein sequence ID" value="ALK44090.1"/>
    <property type="molecule type" value="Genomic_DNA"/>
</dbReference>
<dbReference type="InterPro" id="IPR023346">
    <property type="entry name" value="Lysozyme-like_dom_sf"/>
</dbReference>
<keyword evidence="2" id="KW-0732">Signal</keyword>
<feature type="region of interest" description="Disordered" evidence="1">
    <location>
        <begin position="184"/>
        <end position="225"/>
    </location>
</feature>
<evidence type="ECO:0000259" key="3">
    <source>
        <dbReference type="Pfam" id="PF01464"/>
    </source>
</evidence>
<dbReference type="InterPro" id="IPR008258">
    <property type="entry name" value="Transglycosylase_SLT_dom_1"/>
</dbReference>
<dbReference type="Pfam" id="PF01464">
    <property type="entry name" value="SLT"/>
    <property type="match status" value="1"/>
</dbReference>
<dbReference type="Gene3D" id="1.10.530.10">
    <property type="match status" value="1"/>
</dbReference>
<dbReference type="SUPFAM" id="SSF53955">
    <property type="entry name" value="Lysozyme-like"/>
    <property type="match status" value="1"/>
</dbReference>
<dbReference type="RefSeq" id="WP_072105561.1">
    <property type="nucleotide sequence ID" value="NC_032101.1"/>
</dbReference>
<name>A0A0P0LCP2_ENTCL</name>
<feature type="signal peptide" evidence="2">
    <location>
        <begin position="1"/>
        <end position="23"/>
    </location>
</feature>
<reference evidence="4" key="1">
    <citation type="submission" date="2015-07" db="EMBL/GenBank/DDBJ databases">
        <title>Co-Production of KPC-18 and VIM-1 Carbapenemases by Enterobacter cloacae.</title>
        <authorList>
            <person name="Doi Y."/>
        </authorList>
    </citation>
    <scope>NUCLEOTIDE SEQUENCE</scope>
    <source>
        <strain evidence="4">G6809</strain>
        <plasmid evidence="4">pG6809-2</plasmid>
    </source>
</reference>
<dbReference type="CDD" id="cd16892">
    <property type="entry name" value="LT_VirB1-like"/>
    <property type="match status" value="1"/>
</dbReference>
<accession>A0A0P0LCP2</accession>
<feature type="domain" description="Transglycosylase SLT" evidence="3">
    <location>
        <begin position="38"/>
        <end position="161"/>
    </location>
</feature>
<evidence type="ECO:0000313" key="4">
    <source>
        <dbReference type="EMBL" id="ALK44090.1"/>
    </source>
</evidence>
<feature type="compositionally biased region" description="Polar residues" evidence="1">
    <location>
        <begin position="190"/>
        <end position="209"/>
    </location>
</feature>
<sequence length="263" mass="27809">MSKHPKLLVLALACLACAGRASAAPASDEVARLAQRCAPDVSPLTMAYIVGHESSNGPYRININGSIQLKQQPRNEAEAVSVAKVLLKDNKSFDMGLAQINSNNLVGLGLSVDDIFKPCINLRASQTILKACYDSAQKSYPAGQVALRHALSCYNTGSLTNGISNGYVTKVINVARQSTDLKIPTLLPDGQTSEDSTATEPQQAKSTAPQYDGEQDVFGSGDGDAFSRNNTDAFLTRQETAKGSEVMDGTFVPCIAITDPGAI</sequence>
<keyword evidence="4" id="KW-0614">Plasmid</keyword>
<protein>
    <submittedName>
        <fullName evidence="4">Conjugal transfer protein TraL</fullName>
    </submittedName>
</protein>
<proteinExistence type="predicted"/>
<evidence type="ECO:0000256" key="1">
    <source>
        <dbReference type="SAM" id="MobiDB-lite"/>
    </source>
</evidence>
<dbReference type="AlphaFoldDB" id="A0A0P0LCP2"/>
<geneLocation type="plasmid" evidence="4">
    <name>pG6809-2</name>
</geneLocation>
<feature type="chain" id="PRO_5006050133" evidence="2">
    <location>
        <begin position="24"/>
        <end position="263"/>
    </location>
</feature>
<evidence type="ECO:0000256" key="2">
    <source>
        <dbReference type="SAM" id="SignalP"/>
    </source>
</evidence>
<organism evidence="4">
    <name type="scientific">Enterobacter cloacae</name>
    <dbReference type="NCBI Taxonomy" id="550"/>
    <lineage>
        <taxon>Bacteria</taxon>
        <taxon>Pseudomonadati</taxon>
        <taxon>Pseudomonadota</taxon>
        <taxon>Gammaproteobacteria</taxon>
        <taxon>Enterobacterales</taxon>
        <taxon>Enterobacteriaceae</taxon>
        <taxon>Enterobacter</taxon>
        <taxon>Enterobacter cloacae complex</taxon>
    </lineage>
</organism>